<dbReference type="EMBL" id="JBHLTQ010000001">
    <property type="protein sequence ID" value="MFC0603159.1"/>
    <property type="molecule type" value="Genomic_DNA"/>
</dbReference>
<reference evidence="1 2" key="1">
    <citation type="submission" date="2024-09" db="EMBL/GenBank/DDBJ databases">
        <authorList>
            <person name="Sun Q."/>
            <person name="Mori K."/>
        </authorList>
    </citation>
    <scope>NUCLEOTIDE SEQUENCE [LARGE SCALE GENOMIC DNA]</scope>
    <source>
        <strain evidence="1 2">NCAIM B.02481</strain>
    </source>
</reference>
<name>A0ABV6Q4G1_9FLAO</name>
<accession>A0ABV6Q4G1</accession>
<evidence type="ECO:0000313" key="1">
    <source>
        <dbReference type="EMBL" id="MFC0603159.1"/>
    </source>
</evidence>
<sequence length="159" mass="18638">MKRYSLIILFFLSICHVCNSQSKKKYDLYLVFNSENNEMNVIDKKVNDSVLIKTFSISKDLAKENFKYALSVSENGEINRDSNKTPVSKKGKITFYYFSYMHVEETLDTLPRQNTIDYEDFMNSEFKSFSKTLNGASKIYMVDVKDRDSSIYKVYQVKL</sequence>
<comment type="caution">
    <text evidence="1">The sequence shown here is derived from an EMBL/GenBank/DDBJ whole genome shotgun (WGS) entry which is preliminary data.</text>
</comment>
<proteinExistence type="predicted"/>
<dbReference type="RefSeq" id="WP_386058477.1">
    <property type="nucleotide sequence ID" value="NZ_JBHLTQ010000001.1"/>
</dbReference>
<organism evidence="1 2">
    <name type="scientific">Winogradskyella pulchriflava</name>
    <dbReference type="NCBI Taxonomy" id="1110688"/>
    <lineage>
        <taxon>Bacteria</taxon>
        <taxon>Pseudomonadati</taxon>
        <taxon>Bacteroidota</taxon>
        <taxon>Flavobacteriia</taxon>
        <taxon>Flavobacteriales</taxon>
        <taxon>Flavobacteriaceae</taxon>
        <taxon>Winogradskyella</taxon>
    </lineage>
</organism>
<gene>
    <name evidence="1" type="ORF">ACFFGA_01220</name>
</gene>
<keyword evidence="2" id="KW-1185">Reference proteome</keyword>
<protein>
    <submittedName>
        <fullName evidence="1">Uncharacterized protein</fullName>
    </submittedName>
</protein>
<evidence type="ECO:0000313" key="2">
    <source>
        <dbReference type="Proteomes" id="UP001589832"/>
    </source>
</evidence>
<dbReference type="Proteomes" id="UP001589832">
    <property type="component" value="Unassembled WGS sequence"/>
</dbReference>